<name>A0ABP0DKK1_9PEZI</name>
<dbReference type="EMBL" id="CAWUOM010000050">
    <property type="protein sequence ID" value="CAK7268775.1"/>
    <property type="molecule type" value="Genomic_DNA"/>
</dbReference>
<reference evidence="8 9" key="1">
    <citation type="submission" date="2024-01" db="EMBL/GenBank/DDBJ databases">
        <authorList>
            <person name="Allen C."/>
            <person name="Tagirdzhanova G."/>
        </authorList>
    </citation>
    <scope>NUCLEOTIDE SEQUENCE [LARGE SCALE GENOMIC DNA]</scope>
    <source>
        <strain evidence="8 9">CBS 573.63</strain>
    </source>
</reference>
<evidence type="ECO:0000256" key="4">
    <source>
        <dbReference type="ARBA" id="ARBA00022840"/>
    </source>
</evidence>
<feature type="region of interest" description="Disordered" evidence="6">
    <location>
        <begin position="246"/>
        <end position="265"/>
    </location>
</feature>
<evidence type="ECO:0000259" key="7">
    <source>
        <dbReference type="PROSITE" id="PS50160"/>
    </source>
</evidence>
<dbReference type="Pfam" id="PF04675">
    <property type="entry name" value="DNA_ligase_A_N"/>
    <property type="match status" value="1"/>
</dbReference>
<accession>A0ABP0DKK1</accession>
<dbReference type="InterPro" id="IPR029710">
    <property type="entry name" value="LIG4"/>
</dbReference>
<dbReference type="PROSITE" id="PS50160">
    <property type="entry name" value="DNA_LIGASE_A3"/>
    <property type="match status" value="1"/>
</dbReference>
<proteinExistence type="inferred from homology"/>
<keyword evidence="2" id="KW-0436">Ligase</keyword>
<comment type="similarity">
    <text evidence="1">Belongs to the ATP-dependent DNA ligase family.</text>
</comment>
<sequence>MPFLFAHVCDLFQQIEDLLPANRNQPCVVNQVIQAWFGTHRKAIEEMVPDADMTSSSTSPPAATSSVALLSTLLPDRRTDRVYGLQARGLQRILIRALGLGHSRIPELSRWMRPCEHGTTGPVDLADCVEAILERTPNPVPAVPVSVEEVDAVLHSVAARCRFSGPAIRGGAAEEVPHTQSLTRMYQRLDARGAKWFTRVMLKDLRPVVLNGITVARAFRPDLPLALQVHDDLTAAVPTLQRKTMEGVVGGGRPSPPRPQLGTKVGRQRWIKGRSIQNCITIAGPQRMSCEHKLDGEYVQVHVDLTKDKDGVIQLFSKSGKDSTWDRVQLHGVIRDSLRLGQPDCRLTQGCILEGEMLAYDDRSRTVLGFDAIRRYVNRSGTRLYVDPRDEAEAKHCQEHLMIVYYDVLAVDDEPFLPLRHEERFRRLEDLIACRPGYAELVPREVIDFSAQTAPALLRQAFARCLTARLEGLVLKPEDQPYFNLSGDCTGAGSSSIIKLKRGYVGGFGEVGDLAVLGGRYDAVKAREYPADLRGVHWTHFYLGCRDKAKSSPGRPRFVVTNVVTLPVVQMTTFLKYCRPRTVRVGKRNRKEMPRDTEVSDSQLPFDVARIEPSLEVGQNGPMDWFADPPVVEIRCFSFHRQGYGLFWSPRFPNVTKFHFDRSSLTDVLTYDELQAMAEEATTLNQAALEAGTPKEGAGEKGGGDEEHTQWVERLKKADRRGIAMDAETSQSSAASTMSQSQQKSQQSQQLPPVVETRRVSGLVTAAPLAILPETSIEIEDIHDDKSSQVVEITESKSCGKKMAIFIDLTSDDEKGDTETDGNTESANVLTPRPTSNGMPPALPVTPRIPRTPLQIVSPLAPTSWSPIDIVSSLTAWSSDASQDDSQDSRETVVEPSKVKAQGENSSSENRRCDDATPRKHAWSQEVATLYPVVSPPILKRARSAGWEREALLKRRRDDCRGRVPH</sequence>
<evidence type="ECO:0000256" key="5">
    <source>
        <dbReference type="ARBA" id="ARBA00023242"/>
    </source>
</evidence>
<protein>
    <recommendedName>
        <fullName evidence="7">ATP-dependent DNA ligase family profile domain-containing protein</fullName>
    </recommendedName>
</protein>
<dbReference type="Proteomes" id="UP001642501">
    <property type="component" value="Unassembled WGS sequence"/>
</dbReference>
<dbReference type="SUPFAM" id="SSF56091">
    <property type="entry name" value="DNA ligase/mRNA capping enzyme, catalytic domain"/>
    <property type="match status" value="1"/>
</dbReference>
<dbReference type="InterPro" id="IPR036599">
    <property type="entry name" value="DNA_ligase_N_sf"/>
</dbReference>
<feature type="compositionally biased region" description="Low complexity" evidence="6">
    <location>
        <begin position="729"/>
        <end position="750"/>
    </location>
</feature>
<dbReference type="Gene3D" id="2.40.50.140">
    <property type="entry name" value="Nucleic acid-binding proteins"/>
    <property type="match status" value="1"/>
</dbReference>
<keyword evidence="9" id="KW-1185">Reference proteome</keyword>
<dbReference type="InterPro" id="IPR012310">
    <property type="entry name" value="DNA_ligase_ATP-dep_cent"/>
</dbReference>
<feature type="compositionally biased region" description="Acidic residues" evidence="6">
    <location>
        <begin position="812"/>
        <end position="822"/>
    </location>
</feature>
<evidence type="ECO:0000313" key="8">
    <source>
        <dbReference type="EMBL" id="CAK7268775.1"/>
    </source>
</evidence>
<keyword evidence="4" id="KW-0067">ATP-binding</keyword>
<dbReference type="PANTHER" id="PTHR45997">
    <property type="entry name" value="DNA LIGASE 4"/>
    <property type="match status" value="1"/>
</dbReference>
<organism evidence="8 9">
    <name type="scientific">Sporothrix epigloea</name>
    <dbReference type="NCBI Taxonomy" id="1892477"/>
    <lineage>
        <taxon>Eukaryota</taxon>
        <taxon>Fungi</taxon>
        <taxon>Dikarya</taxon>
        <taxon>Ascomycota</taxon>
        <taxon>Pezizomycotina</taxon>
        <taxon>Sordariomycetes</taxon>
        <taxon>Sordariomycetidae</taxon>
        <taxon>Ophiostomatales</taxon>
        <taxon>Ophiostomataceae</taxon>
        <taxon>Sporothrix</taxon>
    </lineage>
</organism>
<keyword evidence="5" id="KW-0539">Nucleus</keyword>
<comment type="caution">
    <text evidence="8">The sequence shown here is derived from an EMBL/GenBank/DDBJ whole genome shotgun (WGS) entry which is preliminary data.</text>
</comment>
<evidence type="ECO:0000256" key="6">
    <source>
        <dbReference type="SAM" id="MobiDB-lite"/>
    </source>
</evidence>
<feature type="compositionally biased region" description="Basic and acidic residues" evidence="6">
    <location>
        <begin position="909"/>
        <end position="918"/>
    </location>
</feature>
<evidence type="ECO:0000256" key="2">
    <source>
        <dbReference type="ARBA" id="ARBA00022598"/>
    </source>
</evidence>
<dbReference type="Gene3D" id="3.30.470.30">
    <property type="entry name" value="DNA ligase/mRNA capping enzyme"/>
    <property type="match status" value="1"/>
</dbReference>
<feature type="domain" description="ATP-dependent DNA ligase family profile" evidence="7">
    <location>
        <begin position="394"/>
        <end position="547"/>
    </location>
</feature>
<dbReference type="Pfam" id="PF01068">
    <property type="entry name" value="DNA_ligase_A_M"/>
    <property type="match status" value="1"/>
</dbReference>
<dbReference type="PANTHER" id="PTHR45997:SF2">
    <property type="entry name" value="ATP DEPENDENT DNA LIGASE DOMAIN PROTEIN (AFU_ORTHOLOGUE AFUA_5G02430)"/>
    <property type="match status" value="1"/>
</dbReference>
<gene>
    <name evidence="8" type="ORF">SEPCBS57363_003263</name>
</gene>
<evidence type="ECO:0000256" key="3">
    <source>
        <dbReference type="ARBA" id="ARBA00022741"/>
    </source>
</evidence>
<dbReference type="InterPro" id="IPR012340">
    <property type="entry name" value="NA-bd_OB-fold"/>
</dbReference>
<feature type="region of interest" description="Disordered" evidence="6">
    <location>
        <begin position="879"/>
        <end position="922"/>
    </location>
</feature>
<dbReference type="Gene3D" id="1.10.3260.10">
    <property type="entry name" value="DNA ligase, ATP-dependent, N-terminal domain"/>
    <property type="match status" value="1"/>
</dbReference>
<dbReference type="InterPro" id="IPR012308">
    <property type="entry name" value="DNA_ligase_ATP-dep_N"/>
</dbReference>
<feature type="region of interest" description="Disordered" evidence="6">
    <location>
        <begin position="726"/>
        <end position="754"/>
    </location>
</feature>
<feature type="region of interest" description="Disordered" evidence="6">
    <location>
        <begin position="812"/>
        <end position="842"/>
    </location>
</feature>
<evidence type="ECO:0000256" key="1">
    <source>
        <dbReference type="ARBA" id="ARBA00007572"/>
    </source>
</evidence>
<feature type="compositionally biased region" description="Polar residues" evidence="6">
    <location>
        <begin position="823"/>
        <end position="838"/>
    </location>
</feature>
<keyword evidence="3" id="KW-0547">Nucleotide-binding</keyword>
<evidence type="ECO:0000313" key="9">
    <source>
        <dbReference type="Proteomes" id="UP001642501"/>
    </source>
</evidence>